<dbReference type="PANTHER" id="PTHR30026">
    <property type="entry name" value="OUTER MEMBRANE PROTEIN TOLC"/>
    <property type="match status" value="1"/>
</dbReference>
<evidence type="ECO:0000256" key="2">
    <source>
        <dbReference type="ARBA" id="ARBA00007613"/>
    </source>
</evidence>
<dbReference type="Gene3D" id="1.20.1600.10">
    <property type="entry name" value="Outer membrane efflux proteins (OEP)"/>
    <property type="match status" value="1"/>
</dbReference>
<accession>A0ABX0A3P4</accession>
<proteinExistence type="inferred from homology"/>
<name>A0ABX0A3P4_9BACT</name>
<comment type="similarity">
    <text evidence="2">Belongs to the outer membrane factor (OMF) (TC 1.B.17) family.</text>
</comment>
<sequence length="462" mass="52110">MATFYPGKCVVVTAVCLFPALFLFAQKKYSLQDLVDASNKNLPVLKQKQALVAAAKASVNETKHSFLPQVRASEQLTLASDNSLAGSFFTFGITPSTSAGVRNENRWNAATTNMGVVYSEYELLNFGLNDAKLQYAKSFVDVQESDLKKELYFLQLEVARLYFSVLKNQYRLEADRQNIQRYEQIYSVIRALTLSGLKPGSDSSLTKAELSRTKIIFNQSMGRMGQLKEQLSYLTGIPAAEIQLDTLQGNPMDRKPVWYDYRMDTLHNPLLDYFVAKTKMLQANAFLIRKSYLPKIILAGSVWARGSSIQFNDQYKSLSTGLGFQRFNYGLGVAFTYNLFNGMYRRDKLAVNRYQLQASEFELEQQKSALRLNELQANNALATVRANLAELPVQLQSAKETYAQKLAQYRAGIISLVDLTNASFVLYRSQTDYIETLSDWNLSQLEKAAATGNLSQFIQTIK</sequence>
<evidence type="ECO:0000256" key="3">
    <source>
        <dbReference type="ARBA" id="ARBA00022448"/>
    </source>
</evidence>
<dbReference type="InterPro" id="IPR051906">
    <property type="entry name" value="TolC-like"/>
</dbReference>
<organism evidence="8 9">
    <name type="scientific">Sediminibacterium roseum</name>
    <dbReference type="NCBI Taxonomy" id="1978412"/>
    <lineage>
        <taxon>Bacteria</taxon>
        <taxon>Pseudomonadati</taxon>
        <taxon>Bacteroidota</taxon>
        <taxon>Chitinophagia</taxon>
        <taxon>Chitinophagales</taxon>
        <taxon>Chitinophagaceae</taxon>
        <taxon>Sediminibacterium</taxon>
    </lineage>
</organism>
<keyword evidence="5" id="KW-0812">Transmembrane</keyword>
<dbReference type="Pfam" id="PF02321">
    <property type="entry name" value="OEP"/>
    <property type="match status" value="2"/>
</dbReference>
<dbReference type="PANTHER" id="PTHR30026:SF20">
    <property type="entry name" value="OUTER MEMBRANE PROTEIN TOLC"/>
    <property type="match status" value="1"/>
</dbReference>
<evidence type="ECO:0000313" key="9">
    <source>
        <dbReference type="Proteomes" id="UP000753802"/>
    </source>
</evidence>
<evidence type="ECO:0000256" key="1">
    <source>
        <dbReference type="ARBA" id="ARBA00004442"/>
    </source>
</evidence>
<keyword evidence="7" id="KW-0998">Cell outer membrane</keyword>
<evidence type="ECO:0000256" key="4">
    <source>
        <dbReference type="ARBA" id="ARBA00022452"/>
    </source>
</evidence>
<keyword evidence="4" id="KW-1134">Transmembrane beta strand</keyword>
<evidence type="ECO:0000256" key="7">
    <source>
        <dbReference type="ARBA" id="ARBA00023237"/>
    </source>
</evidence>
<protein>
    <submittedName>
        <fullName evidence="8">TolC family protein</fullName>
    </submittedName>
</protein>
<dbReference type="InterPro" id="IPR003423">
    <property type="entry name" value="OMP_efflux"/>
</dbReference>
<dbReference type="EMBL" id="JAACJS010000015">
    <property type="protein sequence ID" value="NCI52043.1"/>
    <property type="molecule type" value="Genomic_DNA"/>
</dbReference>
<dbReference type="Proteomes" id="UP000753802">
    <property type="component" value="Unassembled WGS sequence"/>
</dbReference>
<keyword evidence="9" id="KW-1185">Reference proteome</keyword>
<comment type="caution">
    <text evidence="8">The sequence shown here is derived from an EMBL/GenBank/DDBJ whole genome shotgun (WGS) entry which is preliminary data.</text>
</comment>
<evidence type="ECO:0000256" key="6">
    <source>
        <dbReference type="ARBA" id="ARBA00023136"/>
    </source>
</evidence>
<keyword evidence="6" id="KW-0472">Membrane</keyword>
<evidence type="ECO:0000313" key="8">
    <source>
        <dbReference type="EMBL" id="NCI52043.1"/>
    </source>
</evidence>
<comment type="subcellular location">
    <subcellularLocation>
        <location evidence="1">Cell outer membrane</location>
    </subcellularLocation>
</comment>
<reference evidence="8 9" key="1">
    <citation type="submission" date="2020-01" db="EMBL/GenBank/DDBJ databases">
        <title>Genome analysis.</title>
        <authorList>
            <person name="Wu S."/>
            <person name="Wang G."/>
        </authorList>
    </citation>
    <scope>NUCLEOTIDE SEQUENCE [LARGE SCALE GENOMIC DNA]</scope>
    <source>
        <strain evidence="8 9">SYL130</strain>
    </source>
</reference>
<keyword evidence="3" id="KW-0813">Transport</keyword>
<dbReference type="RefSeq" id="WP_161820301.1">
    <property type="nucleotide sequence ID" value="NZ_JAACJS010000015.1"/>
</dbReference>
<dbReference type="SUPFAM" id="SSF56954">
    <property type="entry name" value="Outer membrane efflux proteins (OEP)"/>
    <property type="match status" value="1"/>
</dbReference>
<evidence type="ECO:0000256" key="5">
    <source>
        <dbReference type="ARBA" id="ARBA00022692"/>
    </source>
</evidence>
<gene>
    <name evidence="8" type="ORF">GWC95_19115</name>
</gene>